<evidence type="ECO:0000256" key="2">
    <source>
        <dbReference type="SAM" id="SignalP"/>
    </source>
</evidence>
<dbReference type="PROSITE" id="PS50005">
    <property type="entry name" value="TPR"/>
    <property type="match status" value="3"/>
</dbReference>
<evidence type="ECO:0000313" key="4">
    <source>
        <dbReference type="Proteomes" id="UP000778797"/>
    </source>
</evidence>
<dbReference type="PANTHER" id="PTHR23082">
    <property type="entry name" value="TRANSCRIPTION INITIATION FACTOR IIIC TFIIIC , POLYPEPTIDE 3-RELATED"/>
    <property type="match status" value="1"/>
</dbReference>
<feature type="repeat" description="TPR" evidence="1">
    <location>
        <begin position="539"/>
        <end position="572"/>
    </location>
</feature>
<feature type="repeat" description="TPR" evidence="1">
    <location>
        <begin position="279"/>
        <end position="312"/>
    </location>
</feature>
<dbReference type="SUPFAM" id="SSF81901">
    <property type="entry name" value="HCP-like"/>
    <property type="match status" value="2"/>
</dbReference>
<reference evidence="3" key="2">
    <citation type="submission" date="2021-10" db="EMBL/GenBank/DDBJ databases">
        <title>Genome of Winogradskyella sp. E313.</title>
        <authorList>
            <person name="Zhou Y."/>
        </authorList>
    </citation>
    <scope>NUCLEOTIDE SEQUENCE</scope>
    <source>
        <strain evidence="3">E313</strain>
    </source>
</reference>
<name>A0ABS8EML5_9FLAO</name>
<dbReference type="SUPFAM" id="SSF48452">
    <property type="entry name" value="TPR-like"/>
    <property type="match status" value="3"/>
</dbReference>
<keyword evidence="1" id="KW-0802">TPR repeat</keyword>
<protein>
    <submittedName>
        <fullName evidence="3">Tetratricopeptide repeat protein</fullName>
    </submittedName>
</protein>
<feature type="repeat" description="TPR" evidence="1">
    <location>
        <begin position="314"/>
        <end position="347"/>
    </location>
</feature>
<dbReference type="Pfam" id="PF13174">
    <property type="entry name" value="TPR_6"/>
    <property type="match status" value="4"/>
</dbReference>
<dbReference type="Pfam" id="PF12895">
    <property type="entry name" value="ANAPC3"/>
    <property type="match status" value="1"/>
</dbReference>
<evidence type="ECO:0000256" key="1">
    <source>
        <dbReference type="PROSITE-ProRule" id="PRU00339"/>
    </source>
</evidence>
<sequence length="1007" mass="115937">MPLFKKQLILVFLFTTTFLFAQKSAIYTSSFQDYQKALTLYNNQQYKAAQSLFDDIKYSTEDEVLKSDCSYYIANCAVRLNQKNADDLIEEFVEEYPTSTKRNTAFLDVADYYFENSKYAYARKWYDKVDDRSIARTEREKFNFNYGYSLYATKDKRGATKYLNRVANSKDYGSQAKYYIGYMAYEGDDYDTANSYFDQVADNEKYKEKLNYYQADLNFKLGRFEKAIELAEAQINKSNAEEVSELSKIIGESYFNLGNYAEAIPYLKAYKGKRGRWNNTDYYQLGYAYYKQDDFENAISEFNKIIDGNNGVAQNAYYHLGESYINLEKKQEALNAFRNASQMDFDEKIKEDAWLNYAKISYEIGNPYQSVPQVLSGYLEAYPTTAYKEEIETLLIDSYITSKNYKEALSLLKSKGSFENKLAYQKVAFYRGVELYNETKYNEALDLFESSLKEPRDPVYLARATFWKAETDYNLTNYNEALIGFKEFQLEGEASQVTESKNLDYNLAYTYFKLKDYGQASAYFQKFISSNSGDKLRENDAYLRLADGHFVSSKYQDAISAYEKAIRLNKIETDYAAFQKAMSYGYIGKGPTKISELNTFIDGYPKSGLRDDAMYELANSYVKAGDTDKAMRMYDRLNKDYQRSAFISKSLLRQGLVHYNANDNERALSKFKRVAKDYAGSEESIQAVSTARLIYIDLGRVDEYASWVRSLDYVEITDAELDNTTYLAAEKQYLDGNTDQAIRQFNKYLNGFSNGIHALKSHFYLAQLYYKKDLFENAQPHYESVVNASKNEYTEQAIVKLSEIYLNDSNWSSAIPVLQRLEQEADYPQNIIYAQSNLMNAYYQTEDYTNAERYADEVLSSSNLDAKIKSDAKLIIARSAIETGNESKAKSAYAEVEKLASGSVAAEALYYNAYFKNKDGQHDASNTVIQKLAKDYSSYKLYSAKGLVIMAKNFYALKDAFQATYILESVISNFPEFKDVVNEAKAELTKIKSEEAKTNSSIEIDDN</sequence>
<keyword evidence="2" id="KW-0732">Signal</keyword>
<dbReference type="Proteomes" id="UP000778797">
    <property type="component" value="Unassembled WGS sequence"/>
</dbReference>
<reference evidence="3" key="1">
    <citation type="submission" date="2021-03" db="EMBL/GenBank/DDBJ databases">
        <authorList>
            <person name="Ping X."/>
        </authorList>
    </citation>
    <scope>NUCLEOTIDE SEQUENCE</scope>
    <source>
        <strain evidence="3">E313</strain>
    </source>
</reference>
<dbReference type="InterPro" id="IPR039340">
    <property type="entry name" value="Tfc4/TFIIIC-102/Sfc4"/>
</dbReference>
<gene>
    <name evidence="3" type="ORF">J1C55_05820</name>
</gene>
<comment type="caution">
    <text evidence="3">The sequence shown here is derived from an EMBL/GenBank/DDBJ whole genome shotgun (WGS) entry which is preliminary data.</text>
</comment>
<dbReference type="InterPro" id="IPR019734">
    <property type="entry name" value="TPR_rpt"/>
</dbReference>
<dbReference type="SMART" id="SM00028">
    <property type="entry name" value="TPR"/>
    <property type="match status" value="12"/>
</dbReference>
<dbReference type="RefSeq" id="WP_227476547.1">
    <property type="nucleotide sequence ID" value="NZ_JAFMPT010000005.1"/>
</dbReference>
<dbReference type="Gene3D" id="1.25.40.10">
    <property type="entry name" value="Tetratricopeptide repeat domain"/>
    <property type="match status" value="8"/>
</dbReference>
<organism evidence="3 4">
    <name type="scientific">Winogradskyella immobilis</name>
    <dbReference type="NCBI Taxonomy" id="2816852"/>
    <lineage>
        <taxon>Bacteria</taxon>
        <taxon>Pseudomonadati</taxon>
        <taxon>Bacteroidota</taxon>
        <taxon>Flavobacteriia</taxon>
        <taxon>Flavobacteriales</taxon>
        <taxon>Flavobacteriaceae</taxon>
        <taxon>Winogradskyella</taxon>
    </lineage>
</organism>
<keyword evidence="4" id="KW-1185">Reference proteome</keyword>
<dbReference type="PANTHER" id="PTHR23082:SF0">
    <property type="entry name" value="GENERAL TRANSCRIPTION FACTOR 3C POLYPEPTIDE 3"/>
    <property type="match status" value="1"/>
</dbReference>
<dbReference type="Pfam" id="PF13432">
    <property type="entry name" value="TPR_16"/>
    <property type="match status" value="2"/>
</dbReference>
<feature type="signal peptide" evidence="2">
    <location>
        <begin position="1"/>
        <end position="21"/>
    </location>
</feature>
<proteinExistence type="predicted"/>
<dbReference type="InterPro" id="IPR011990">
    <property type="entry name" value="TPR-like_helical_dom_sf"/>
</dbReference>
<dbReference type="EMBL" id="JAFMPT010000005">
    <property type="protein sequence ID" value="MCC1484102.1"/>
    <property type="molecule type" value="Genomic_DNA"/>
</dbReference>
<feature type="chain" id="PRO_5045640329" evidence="2">
    <location>
        <begin position="22"/>
        <end position="1007"/>
    </location>
</feature>
<accession>A0ABS8EML5</accession>
<evidence type="ECO:0000313" key="3">
    <source>
        <dbReference type="EMBL" id="MCC1484102.1"/>
    </source>
</evidence>